<reference evidence="2" key="1">
    <citation type="submission" date="2013-07" db="EMBL/GenBank/DDBJ databases">
        <title>The Genome Sequence of Cryptococcus pinus CBS10737.</title>
        <authorList>
            <consortium name="The Broad Institute Genome Sequencing Platform"/>
            <person name="Cuomo C."/>
            <person name="Litvintseva A."/>
            <person name="Chen Y."/>
            <person name="Heitman J."/>
            <person name="Sun S."/>
            <person name="Springer D."/>
            <person name="Dromer F."/>
            <person name="Young S.K."/>
            <person name="Zeng Q."/>
            <person name="Gargeya S."/>
            <person name="Fitzgerald M."/>
            <person name="Abouelleil A."/>
            <person name="Alvarado L."/>
            <person name="Berlin A.M."/>
            <person name="Chapman S.B."/>
            <person name="Dewar J."/>
            <person name="Goldberg J."/>
            <person name="Griggs A."/>
            <person name="Gujja S."/>
            <person name="Hansen M."/>
            <person name="Howarth C."/>
            <person name="Imamovic A."/>
            <person name="Larimer J."/>
            <person name="McCowan C."/>
            <person name="Murphy C."/>
            <person name="Pearson M."/>
            <person name="Priest M."/>
            <person name="Roberts A."/>
            <person name="Saif S."/>
            <person name="Shea T."/>
            <person name="Sykes S."/>
            <person name="Wortman J."/>
            <person name="Nusbaum C."/>
            <person name="Birren B."/>
        </authorList>
    </citation>
    <scope>NUCLEOTIDE SEQUENCE [LARGE SCALE GENOMIC DNA]</scope>
    <source>
        <strain evidence="2">CBS 10737</strain>
    </source>
</reference>
<gene>
    <name evidence="2" type="ORF">I206_01907</name>
    <name evidence="3" type="ORF">I206_103089</name>
</gene>
<organism evidence="2">
    <name type="scientific">Kwoniella pini CBS 10737</name>
    <dbReference type="NCBI Taxonomy" id="1296096"/>
    <lineage>
        <taxon>Eukaryota</taxon>
        <taxon>Fungi</taxon>
        <taxon>Dikarya</taxon>
        <taxon>Basidiomycota</taxon>
        <taxon>Agaricomycotina</taxon>
        <taxon>Tremellomycetes</taxon>
        <taxon>Tremellales</taxon>
        <taxon>Cryptococcaceae</taxon>
        <taxon>Kwoniella</taxon>
    </lineage>
</organism>
<evidence type="ECO:0000256" key="1">
    <source>
        <dbReference type="SAM" id="MobiDB-lite"/>
    </source>
</evidence>
<protein>
    <submittedName>
        <fullName evidence="2">Uncharacterized protein</fullName>
    </submittedName>
</protein>
<reference evidence="2" key="3">
    <citation type="submission" date="2016-07" db="EMBL/GenBank/DDBJ databases">
        <title>Evolution of pathogenesis and genome organization in the Tremellales.</title>
        <authorList>
            <person name="Cuomo C."/>
            <person name="Litvintseva A."/>
            <person name="Heitman J."/>
            <person name="Chen Y."/>
            <person name="Sun S."/>
            <person name="Springer D."/>
            <person name="Dromer F."/>
            <person name="Young S."/>
            <person name="Zeng Q."/>
            <person name="Chapman S."/>
            <person name="Gujja S."/>
            <person name="Saif S."/>
            <person name="Birren B."/>
        </authorList>
    </citation>
    <scope>NUCLEOTIDE SEQUENCE</scope>
    <source>
        <strain evidence="2">CBS 10737</strain>
    </source>
</reference>
<dbReference type="RefSeq" id="XP_019013833.1">
    <property type="nucleotide sequence ID" value="XM_019153672.1"/>
</dbReference>
<dbReference type="AlphaFoldDB" id="A0A1B9IAZ9"/>
<sequence length="284" mass="32203">MEGSDSHSIQKTTFGDVVVSRKFQKLTKNWSLHLCSDGQDSYYVEGVTILETDVPLLAERLGTLTHENWYHISKSGSADEQETTNESDSDISDSSSATAPNEQETIDEGAQNIPASSSAVVPSEQKIIDKGDRDIRASNSDDHCSLESFQTECGHHMNLLETKENRFDIPFEDFKTNYQDKLWRHHRIPISEQTYEKAKEIVDIRLASSREDIFRLSNKYFSSRGYGREGGNSNIEIKDDETIAQCELWLTDPSEKHLAFWAKHGINKDNAQIDKVDTSKFCLT</sequence>
<reference evidence="3" key="4">
    <citation type="submission" date="2024-02" db="EMBL/GenBank/DDBJ databases">
        <title>Comparative genomics of Cryptococcus and Kwoniella reveals pathogenesis evolution and contrasting modes of karyotype evolution via chromosome fusion or intercentromeric recombination.</title>
        <authorList>
            <person name="Coelho M.A."/>
            <person name="David-Palma M."/>
            <person name="Shea T."/>
            <person name="Bowers K."/>
            <person name="McGinley-Smith S."/>
            <person name="Mohammad A.W."/>
            <person name="Gnirke A."/>
            <person name="Yurkov A.M."/>
            <person name="Nowrousian M."/>
            <person name="Sun S."/>
            <person name="Cuomo C.A."/>
            <person name="Heitman J."/>
        </authorList>
    </citation>
    <scope>NUCLEOTIDE SEQUENCE</scope>
    <source>
        <strain evidence="3">CBS 10737</strain>
    </source>
</reference>
<dbReference type="GeneID" id="30170276"/>
<dbReference type="EMBL" id="CP144522">
    <property type="protein sequence ID" value="WWC69153.1"/>
    <property type="molecule type" value="Genomic_DNA"/>
</dbReference>
<feature type="region of interest" description="Disordered" evidence="1">
    <location>
        <begin position="75"/>
        <end position="105"/>
    </location>
</feature>
<keyword evidence="4" id="KW-1185">Reference proteome</keyword>
<name>A0A1B9IAZ9_9TREE</name>
<proteinExistence type="predicted"/>
<evidence type="ECO:0000313" key="3">
    <source>
        <dbReference type="EMBL" id="WWC69153.1"/>
    </source>
</evidence>
<feature type="compositionally biased region" description="Acidic residues" evidence="1">
    <location>
        <begin position="79"/>
        <end position="91"/>
    </location>
</feature>
<dbReference type="EMBL" id="KI894008">
    <property type="protein sequence ID" value="OCF52614.1"/>
    <property type="molecule type" value="Genomic_DNA"/>
</dbReference>
<evidence type="ECO:0000313" key="2">
    <source>
        <dbReference type="EMBL" id="OCF52614.1"/>
    </source>
</evidence>
<reference evidence="3" key="2">
    <citation type="submission" date="2013-07" db="EMBL/GenBank/DDBJ databases">
        <authorList>
            <consortium name="The Broad Institute Genome Sequencing Platform"/>
            <person name="Cuomo C."/>
            <person name="Litvintseva A."/>
            <person name="Chen Y."/>
            <person name="Heitman J."/>
            <person name="Sun S."/>
            <person name="Springer D."/>
            <person name="Dromer F."/>
            <person name="Young S.K."/>
            <person name="Zeng Q."/>
            <person name="Gargeya S."/>
            <person name="Fitzgerald M."/>
            <person name="Abouelleil A."/>
            <person name="Alvarado L."/>
            <person name="Berlin A.M."/>
            <person name="Chapman S.B."/>
            <person name="Dewar J."/>
            <person name="Goldberg J."/>
            <person name="Griggs A."/>
            <person name="Gujja S."/>
            <person name="Hansen M."/>
            <person name="Howarth C."/>
            <person name="Imamovic A."/>
            <person name="Larimer J."/>
            <person name="McCowan C."/>
            <person name="Murphy C."/>
            <person name="Pearson M."/>
            <person name="Priest M."/>
            <person name="Roberts A."/>
            <person name="Saif S."/>
            <person name="Shea T."/>
            <person name="Sykes S."/>
            <person name="Wortman J."/>
            <person name="Nusbaum C."/>
            <person name="Birren B."/>
        </authorList>
    </citation>
    <scope>NUCLEOTIDE SEQUENCE</scope>
    <source>
        <strain evidence="3">CBS 10737</strain>
    </source>
</reference>
<dbReference type="KEGG" id="kpin:30170276"/>
<evidence type="ECO:0000313" key="4">
    <source>
        <dbReference type="Proteomes" id="UP000094020"/>
    </source>
</evidence>
<dbReference type="Proteomes" id="UP000094020">
    <property type="component" value="Chromosome 4"/>
</dbReference>
<accession>A0A1B9IAZ9</accession>